<dbReference type="InterPro" id="IPR000719">
    <property type="entry name" value="Prot_kinase_dom"/>
</dbReference>
<dbReference type="GO" id="GO:0004674">
    <property type="term" value="F:protein serine/threonine kinase activity"/>
    <property type="evidence" value="ECO:0007669"/>
    <property type="project" value="TreeGrafter"/>
</dbReference>
<dbReference type="EMBL" id="SHOA02000001">
    <property type="protein sequence ID" value="TDH73220.1"/>
    <property type="molecule type" value="Genomic_DNA"/>
</dbReference>
<dbReference type="Gene3D" id="1.10.510.10">
    <property type="entry name" value="Transferase(Phosphotransferase) domain 1"/>
    <property type="match status" value="1"/>
</dbReference>
<keyword evidence="1" id="KW-0472">Membrane</keyword>
<keyword evidence="1" id="KW-0812">Transmembrane</keyword>
<evidence type="ECO:0000313" key="4">
    <source>
        <dbReference type="Proteomes" id="UP000294530"/>
    </source>
</evidence>
<evidence type="ECO:0000259" key="2">
    <source>
        <dbReference type="PROSITE" id="PS50011"/>
    </source>
</evidence>
<dbReference type="Gene3D" id="3.30.200.20">
    <property type="entry name" value="Phosphorylase Kinase, domain 1"/>
    <property type="match status" value="1"/>
</dbReference>
<dbReference type="KEGG" id="blac:94346087"/>
<gene>
    <name evidence="3" type="ORF">CCR75_002319</name>
</gene>
<dbReference type="AlphaFoldDB" id="A0A976IK19"/>
<dbReference type="RefSeq" id="XP_067822719.1">
    <property type="nucleotide sequence ID" value="XM_067960416.1"/>
</dbReference>
<proteinExistence type="predicted"/>
<dbReference type="PANTHER" id="PTHR44329:SF214">
    <property type="entry name" value="PROTEIN KINASE DOMAIN-CONTAINING PROTEIN"/>
    <property type="match status" value="1"/>
</dbReference>
<feature type="transmembrane region" description="Helical" evidence="1">
    <location>
        <begin position="309"/>
        <end position="327"/>
    </location>
</feature>
<name>A0A976IK19_BRELC</name>
<sequence length="656" mass="71396">MVDFLNSVASFYSELSLMWPAGRSCSYAAVLMAALAGQDQASDLTINVECETKDAILRLNESTTSYQCSNNDNWVPQPINAGVTTVNVMADKLTLELQTSSVAALNFFAATGAPSLALSNIDLLNFENFGNLKSLTFRGVVFEPISVNLILPNSTTDLHIIDSALSDLSLPDYSDVLTNIELSNTLIDKFPKFLYERKLNPNMGIDVNLSTITTTTTLTAPESSNLDANAKAFSTQAWAIQLRMSCPTQALYQSISAMQENGSTVILCALQRTSASDGILSTPQPADSNGFGSANLGNSSSDVATGTSIAIMLVILAIAVALALIILRTYYKHKCAGTNAQNNDTTATLMSKGEVDTGKGSFISNDDLLRNFRLPQSDVSTVKSWGSGRLWLCEYRGKKVMVKRVESEVTDSYVTKALIVEARTLSTISHPNITNLLGVTWLAGTDFAVVTEFMAKGDLKTVLTSAEVDLDISAKLSMCFDVASALAYLHETERILSVKQLSSRKVLINEALDCKLSLFECVPSTDNSRGPITYGLDKIVWLPPEIITRSSPMDARKHNIYAFGVLASEILTRTAPYKSLIDKLGNTMSDIELVSRVRRQDPLRPHENRQEFSSAPAIVRQLIEQCLSYAPMSRPTARDLVKVLSFAKNEVTTISL</sequence>
<keyword evidence="4" id="KW-1185">Reference proteome</keyword>
<evidence type="ECO:0000256" key="1">
    <source>
        <dbReference type="SAM" id="Phobius"/>
    </source>
</evidence>
<dbReference type="InterPro" id="IPR011009">
    <property type="entry name" value="Kinase-like_dom_sf"/>
</dbReference>
<dbReference type="Pfam" id="PF07714">
    <property type="entry name" value="PK_Tyr_Ser-Thr"/>
    <property type="match status" value="1"/>
</dbReference>
<dbReference type="InterPro" id="IPR001245">
    <property type="entry name" value="Ser-Thr/Tyr_kinase_cat_dom"/>
</dbReference>
<reference evidence="3 4" key="1">
    <citation type="journal article" date="2021" name="Genome Biol.">
        <title>AFLAP: assembly-free linkage analysis pipeline using k-mers from genome sequencing data.</title>
        <authorList>
            <person name="Fletcher K."/>
            <person name="Zhang L."/>
            <person name="Gil J."/>
            <person name="Han R."/>
            <person name="Cavanaugh K."/>
            <person name="Michelmore R."/>
        </authorList>
    </citation>
    <scope>NUCLEOTIDE SEQUENCE [LARGE SCALE GENOMIC DNA]</scope>
    <source>
        <strain evidence="3 4">SF5</strain>
    </source>
</reference>
<accession>A0A976IK19</accession>
<evidence type="ECO:0000313" key="3">
    <source>
        <dbReference type="EMBL" id="TDH73220.1"/>
    </source>
</evidence>
<protein>
    <recommendedName>
        <fullName evidence="2">Protein kinase domain-containing protein</fullName>
    </recommendedName>
</protein>
<comment type="caution">
    <text evidence="3">The sequence shown here is derived from an EMBL/GenBank/DDBJ whole genome shotgun (WGS) entry which is preliminary data.</text>
</comment>
<organism evidence="3 4">
    <name type="scientific">Bremia lactucae</name>
    <name type="common">Lettuce downy mildew</name>
    <dbReference type="NCBI Taxonomy" id="4779"/>
    <lineage>
        <taxon>Eukaryota</taxon>
        <taxon>Sar</taxon>
        <taxon>Stramenopiles</taxon>
        <taxon>Oomycota</taxon>
        <taxon>Peronosporomycetes</taxon>
        <taxon>Peronosporales</taxon>
        <taxon>Peronosporaceae</taxon>
        <taxon>Bremia</taxon>
    </lineage>
</organism>
<feature type="domain" description="Protein kinase" evidence="2">
    <location>
        <begin position="376"/>
        <end position="647"/>
    </location>
</feature>
<dbReference type="PANTHER" id="PTHR44329">
    <property type="entry name" value="SERINE/THREONINE-PROTEIN KINASE TNNI3K-RELATED"/>
    <property type="match status" value="1"/>
</dbReference>
<dbReference type="OrthoDB" id="4062651at2759"/>
<keyword evidence="1" id="KW-1133">Transmembrane helix</keyword>
<dbReference type="InterPro" id="IPR051681">
    <property type="entry name" value="Ser/Thr_Kinases-Pseudokinases"/>
</dbReference>
<dbReference type="GO" id="GO:0005524">
    <property type="term" value="F:ATP binding"/>
    <property type="evidence" value="ECO:0007669"/>
    <property type="project" value="InterPro"/>
</dbReference>
<dbReference type="GeneID" id="94346087"/>
<dbReference type="SUPFAM" id="SSF56112">
    <property type="entry name" value="Protein kinase-like (PK-like)"/>
    <property type="match status" value="1"/>
</dbReference>
<dbReference type="Proteomes" id="UP000294530">
    <property type="component" value="Unassembled WGS sequence"/>
</dbReference>
<dbReference type="PROSITE" id="PS50011">
    <property type="entry name" value="PROTEIN_KINASE_DOM"/>
    <property type="match status" value="1"/>
</dbReference>